<name>A0A1T4YGT7_9CLOT</name>
<dbReference type="AlphaFoldDB" id="A0A1T4YGT7"/>
<dbReference type="EMBL" id="FUYH01000053">
    <property type="protein sequence ID" value="SKB01052.1"/>
    <property type="molecule type" value="Genomic_DNA"/>
</dbReference>
<evidence type="ECO:0000313" key="2">
    <source>
        <dbReference type="Proteomes" id="UP000190105"/>
    </source>
</evidence>
<dbReference type="Proteomes" id="UP000190105">
    <property type="component" value="Unassembled WGS sequence"/>
</dbReference>
<proteinExistence type="predicted"/>
<sequence length="34" mass="3917">MAKMVCPVCRNKMVEIKKGLFVCPFCKKEIKKEG</sequence>
<keyword evidence="2" id="KW-1185">Reference proteome</keyword>
<reference evidence="2" key="1">
    <citation type="submission" date="2017-02" db="EMBL/GenBank/DDBJ databases">
        <authorList>
            <person name="Varghese N."/>
            <person name="Submissions S."/>
        </authorList>
    </citation>
    <scope>NUCLEOTIDE SEQUENCE [LARGE SCALE GENOMIC DNA]</scope>
    <source>
        <strain evidence="2">USBA 833</strain>
    </source>
</reference>
<evidence type="ECO:0000313" key="1">
    <source>
        <dbReference type="EMBL" id="SKB01052.1"/>
    </source>
</evidence>
<dbReference type="STRING" id="1147123.SAMN05443428_1539"/>
<gene>
    <name evidence="1" type="ORF">SAMN05443428_1539</name>
</gene>
<accession>A0A1T4YGT7</accession>
<organism evidence="1 2">
    <name type="scientific">Caloramator quimbayensis</name>
    <dbReference type="NCBI Taxonomy" id="1147123"/>
    <lineage>
        <taxon>Bacteria</taxon>
        <taxon>Bacillati</taxon>
        <taxon>Bacillota</taxon>
        <taxon>Clostridia</taxon>
        <taxon>Eubacteriales</taxon>
        <taxon>Clostridiaceae</taxon>
        <taxon>Caloramator</taxon>
    </lineage>
</organism>
<dbReference type="RefSeq" id="WP_341429379.1">
    <property type="nucleotide sequence ID" value="NZ_FUYH01000053.1"/>
</dbReference>
<protein>
    <submittedName>
        <fullName evidence="1">Uncharacterized protein</fullName>
    </submittedName>
</protein>